<dbReference type="VEuPathDB" id="FungiDB:P168DRAFT_291746"/>
<dbReference type="AlphaFoldDB" id="A0A2I1CY98"/>
<name>A0A2I1CY98_ASPC2</name>
<dbReference type="Proteomes" id="UP000234254">
    <property type="component" value="Unassembled WGS sequence"/>
</dbReference>
<proteinExistence type="predicted"/>
<reference evidence="1" key="1">
    <citation type="submission" date="2016-12" db="EMBL/GenBank/DDBJ databases">
        <title>The genomes of Aspergillus section Nigri reveals drivers in fungal speciation.</title>
        <authorList>
            <consortium name="DOE Joint Genome Institute"/>
            <person name="Vesth T.C."/>
            <person name="Nybo J."/>
            <person name="Theobald S."/>
            <person name="Brandl J."/>
            <person name="Frisvad J.C."/>
            <person name="Nielsen K.F."/>
            <person name="Lyhne E.K."/>
            <person name="Kogle M.E."/>
            <person name="Kuo A."/>
            <person name="Riley R."/>
            <person name="Clum A."/>
            <person name="Nolan M."/>
            <person name="Lipzen A."/>
            <person name="Salamov A."/>
            <person name="Henrissat B."/>
            <person name="Wiebenga A."/>
            <person name="De vries R.P."/>
            <person name="Grigoriev I.V."/>
            <person name="Mortensen U.H."/>
            <person name="Andersen M.R."/>
            <person name="Baker S.E."/>
        </authorList>
    </citation>
    <scope>NUCLEOTIDE SEQUENCE</scope>
    <source>
        <strain evidence="1">IBT 28561</strain>
    </source>
</reference>
<accession>A0A2I1CY98</accession>
<dbReference type="RefSeq" id="XP_024691201.1">
    <property type="nucleotide sequence ID" value="XM_024837466.1"/>
</dbReference>
<evidence type="ECO:0000313" key="1">
    <source>
        <dbReference type="EMBL" id="PKY02607.1"/>
    </source>
</evidence>
<dbReference type="GeneID" id="36544990"/>
<dbReference type="EMBL" id="MSFM01000009">
    <property type="protein sequence ID" value="PKY02607.1"/>
    <property type="molecule type" value="Genomic_DNA"/>
</dbReference>
<sequence length="70" mass="8048">MNYERRIMPRLINFRWSLPPRIHIPGNRGKPKLHSTWVSLADDDSFSVLTHVFRNTKPWMDGFSGVGPGG</sequence>
<keyword evidence="2" id="KW-1185">Reference proteome</keyword>
<evidence type="ECO:0000313" key="2">
    <source>
        <dbReference type="Proteomes" id="UP000234254"/>
    </source>
</evidence>
<gene>
    <name evidence="1" type="ORF">P168DRAFT_291746</name>
</gene>
<organism evidence="1 2">
    <name type="scientific">Aspergillus campestris (strain IBT 28561)</name>
    <dbReference type="NCBI Taxonomy" id="1392248"/>
    <lineage>
        <taxon>Eukaryota</taxon>
        <taxon>Fungi</taxon>
        <taxon>Dikarya</taxon>
        <taxon>Ascomycota</taxon>
        <taxon>Pezizomycotina</taxon>
        <taxon>Eurotiomycetes</taxon>
        <taxon>Eurotiomycetidae</taxon>
        <taxon>Eurotiales</taxon>
        <taxon>Aspergillaceae</taxon>
        <taxon>Aspergillus</taxon>
        <taxon>Aspergillus subgen. Circumdati</taxon>
    </lineage>
</organism>
<protein>
    <submittedName>
        <fullName evidence="1">Uncharacterized protein</fullName>
    </submittedName>
</protein>
<comment type="caution">
    <text evidence="1">The sequence shown here is derived from an EMBL/GenBank/DDBJ whole genome shotgun (WGS) entry which is preliminary data.</text>
</comment>